<evidence type="ECO:0000313" key="2">
    <source>
        <dbReference type="EMBL" id="KRZ61599.1"/>
    </source>
</evidence>
<keyword evidence="1" id="KW-1133">Transmembrane helix</keyword>
<dbReference type="OrthoDB" id="5920592at2759"/>
<dbReference type="Proteomes" id="UP000054721">
    <property type="component" value="Unassembled WGS sequence"/>
</dbReference>
<proteinExistence type="predicted"/>
<dbReference type="EMBL" id="JYDW01000017">
    <property type="protein sequence ID" value="KRZ61599.1"/>
    <property type="molecule type" value="Genomic_DNA"/>
</dbReference>
<dbReference type="AlphaFoldDB" id="A0A0V1LPY8"/>
<evidence type="ECO:0000256" key="1">
    <source>
        <dbReference type="SAM" id="Phobius"/>
    </source>
</evidence>
<feature type="transmembrane region" description="Helical" evidence="1">
    <location>
        <begin position="20"/>
        <end position="42"/>
    </location>
</feature>
<name>A0A0V1LPY8_9BILA</name>
<accession>A0A0V1LPY8</accession>
<keyword evidence="1" id="KW-0472">Membrane</keyword>
<keyword evidence="1" id="KW-0812">Transmembrane</keyword>
<comment type="caution">
    <text evidence="2">The sequence shown here is derived from an EMBL/GenBank/DDBJ whole genome shotgun (WGS) entry which is preliminary data.</text>
</comment>
<evidence type="ECO:0000313" key="3">
    <source>
        <dbReference type="Proteomes" id="UP000054721"/>
    </source>
</evidence>
<sequence length="187" mass="21636">MLHLTHRTLDVFRQLRHRVFWFILSGMFATLSNLAAVVGSGLLTRLLLVSVFAVAETRPRDFLAYALFTFVKASATSNGTALDLSGCHWRRRFHPFTTATWSVQKKFPCTIFYFGDLSDTMLATSPPNLRRPCICCTLLQLPGRTRRPRSRWNRFTELHYNIKTEAATEFLYSWHFTFIKAEVVQQP</sequence>
<reference evidence="2 3" key="1">
    <citation type="submission" date="2015-05" db="EMBL/GenBank/DDBJ databases">
        <title>Evolution of Trichinella species and genotypes.</title>
        <authorList>
            <person name="Korhonen P.K."/>
            <person name="Edoardo P."/>
            <person name="Giuseppe L.R."/>
            <person name="Gasser R.B."/>
        </authorList>
    </citation>
    <scope>NUCLEOTIDE SEQUENCE [LARGE SCALE GENOMIC DNA]</scope>
    <source>
        <strain evidence="2">ISS10</strain>
    </source>
</reference>
<protein>
    <submittedName>
        <fullName evidence="2">Uncharacterized protein</fullName>
    </submittedName>
</protein>
<organism evidence="2 3">
    <name type="scientific">Trichinella nativa</name>
    <dbReference type="NCBI Taxonomy" id="6335"/>
    <lineage>
        <taxon>Eukaryota</taxon>
        <taxon>Metazoa</taxon>
        <taxon>Ecdysozoa</taxon>
        <taxon>Nematoda</taxon>
        <taxon>Enoplea</taxon>
        <taxon>Dorylaimia</taxon>
        <taxon>Trichinellida</taxon>
        <taxon>Trichinellidae</taxon>
        <taxon>Trichinella</taxon>
    </lineage>
</organism>
<gene>
    <name evidence="2" type="ORF">T02_11025</name>
</gene>
<dbReference type="STRING" id="6335.A0A0V1LPY8"/>
<keyword evidence="3" id="KW-1185">Reference proteome</keyword>